<dbReference type="Proteomes" id="UP001589619">
    <property type="component" value="Unassembled WGS sequence"/>
</dbReference>
<feature type="chain" id="PRO_5046830216" description="Lipoprotein" evidence="3">
    <location>
        <begin position="34"/>
        <end position="286"/>
    </location>
</feature>
<name>A0ABV5VP19_9BACL</name>
<feature type="coiled-coil region" evidence="1">
    <location>
        <begin position="178"/>
        <end position="228"/>
    </location>
</feature>
<keyword evidence="3" id="KW-0732">Signal</keyword>
<feature type="signal peptide" evidence="3">
    <location>
        <begin position="1"/>
        <end position="33"/>
    </location>
</feature>
<evidence type="ECO:0000256" key="3">
    <source>
        <dbReference type="SAM" id="SignalP"/>
    </source>
</evidence>
<sequence length="286" mass="31271">MLNRSNRSRFRRLLCALTSVASAALLAASCSVAGTEPDQLLNQTISGLSGTDNFQFHGTTSVGLGDMPMQEGAAFRGAVTGHTRLTMALERGAGSGMIQTALGGESSDRQVVFSRKENGWASAEEATGAADMLLPWSPLYKLEQLNTMDKQVERGRDETKLTVLTVTPDAAEATAGLKEELSRQSEALDTDKKLAELRTKLGLSERQAERLRSELDVSVKRARKLLDEANGSLQAGSVYRIWVDRVSRLPQKMQVETEMTYSADGQPKREKSVIDYEFSSYDQRSG</sequence>
<evidence type="ECO:0008006" key="6">
    <source>
        <dbReference type="Google" id="ProtNLM"/>
    </source>
</evidence>
<reference evidence="4 5" key="1">
    <citation type="submission" date="2024-09" db="EMBL/GenBank/DDBJ databases">
        <authorList>
            <person name="Sun Q."/>
            <person name="Mori K."/>
        </authorList>
    </citation>
    <scope>NUCLEOTIDE SEQUENCE [LARGE SCALE GENOMIC DNA]</scope>
    <source>
        <strain evidence="4 5">JCM 12520</strain>
    </source>
</reference>
<evidence type="ECO:0000256" key="1">
    <source>
        <dbReference type="SAM" id="Coils"/>
    </source>
</evidence>
<feature type="region of interest" description="Disordered" evidence="2">
    <location>
        <begin position="258"/>
        <end position="286"/>
    </location>
</feature>
<keyword evidence="5" id="KW-1185">Reference proteome</keyword>
<dbReference type="EMBL" id="JBHMAG010000001">
    <property type="protein sequence ID" value="MFB9750019.1"/>
    <property type="molecule type" value="Genomic_DNA"/>
</dbReference>
<accession>A0ABV5VP19</accession>
<evidence type="ECO:0000313" key="4">
    <source>
        <dbReference type="EMBL" id="MFB9750019.1"/>
    </source>
</evidence>
<proteinExistence type="predicted"/>
<protein>
    <recommendedName>
        <fullName evidence="6">Lipoprotein</fullName>
    </recommendedName>
</protein>
<dbReference type="RefSeq" id="WP_344910144.1">
    <property type="nucleotide sequence ID" value="NZ_BAAAYO010000008.1"/>
</dbReference>
<evidence type="ECO:0000313" key="5">
    <source>
        <dbReference type="Proteomes" id="UP001589619"/>
    </source>
</evidence>
<gene>
    <name evidence="4" type="ORF">ACFFNY_00405</name>
</gene>
<organism evidence="4 5">
    <name type="scientific">Paenibacillus hodogayensis</name>
    <dbReference type="NCBI Taxonomy" id="279208"/>
    <lineage>
        <taxon>Bacteria</taxon>
        <taxon>Bacillati</taxon>
        <taxon>Bacillota</taxon>
        <taxon>Bacilli</taxon>
        <taxon>Bacillales</taxon>
        <taxon>Paenibacillaceae</taxon>
        <taxon>Paenibacillus</taxon>
    </lineage>
</organism>
<evidence type="ECO:0000256" key="2">
    <source>
        <dbReference type="SAM" id="MobiDB-lite"/>
    </source>
</evidence>
<dbReference type="PROSITE" id="PS51257">
    <property type="entry name" value="PROKAR_LIPOPROTEIN"/>
    <property type="match status" value="1"/>
</dbReference>
<keyword evidence="1" id="KW-0175">Coiled coil</keyword>
<comment type="caution">
    <text evidence="4">The sequence shown here is derived from an EMBL/GenBank/DDBJ whole genome shotgun (WGS) entry which is preliminary data.</text>
</comment>